<feature type="compositionally biased region" description="Low complexity" evidence="1">
    <location>
        <begin position="345"/>
        <end position="354"/>
    </location>
</feature>
<feature type="region of interest" description="Disordered" evidence="1">
    <location>
        <begin position="509"/>
        <end position="532"/>
    </location>
</feature>
<evidence type="ECO:0000313" key="4">
    <source>
        <dbReference type="EMBL" id="EYU18159.1"/>
    </source>
</evidence>
<dbReference type="Pfam" id="PF06075">
    <property type="entry name" value="DUF936"/>
    <property type="match status" value="1"/>
</dbReference>
<evidence type="ECO:0008006" key="6">
    <source>
        <dbReference type="Google" id="ProtNLM"/>
    </source>
</evidence>
<dbReference type="PANTHER" id="PTHR31928:SF3">
    <property type="entry name" value="EXPRESSED PROTEIN"/>
    <property type="match status" value="1"/>
</dbReference>
<accession>A0A022PRL0</accession>
<feature type="region of interest" description="Disordered" evidence="1">
    <location>
        <begin position="160"/>
        <end position="316"/>
    </location>
</feature>
<feature type="compositionally biased region" description="Basic and acidic residues" evidence="1">
    <location>
        <begin position="355"/>
        <end position="367"/>
    </location>
</feature>
<feature type="domain" description="DUF6857" evidence="3">
    <location>
        <begin position="414"/>
        <end position="703"/>
    </location>
</feature>
<proteinExistence type="predicted"/>
<dbReference type="Pfam" id="PF21647">
    <property type="entry name" value="DUF6857"/>
    <property type="match status" value="1"/>
</dbReference>
<protein>
    <recommendedName>
        <fullName evidence="6">DUF936 domain-containing protein</fullName>
    </recommendedName>
</protein>
<dbReference type="STRING" id="4155.A0A022PRL0"/>
<name>A0A022PRL0_ERYGU</name>
<evidence type="ECO:0000256" key="1">
    <source>
        <dbReference type="SAM" id="MobiDB-lite"/>
    </source>
</evidence>
<keyword evidence="5" id="KW-1185">Reference proteome</keyword>
<evidence type="ECO:0000259" key="2">
    <source>
        <dbReference type="Pfam" id="PF06075"/>
    </source>
</evidence>
<evidence type="ECO:0000313" key="5">
    <source>
        <dbReference type="Proteomes" id="UP000030748"/>
    </source>
</evidence>
<dbReference type="AlphaFoldDB" id="A0A022PRL0"/>
<feature type="domain" description="DUF936" evidence="2">
    <location>
        <begin position="4"/>
        <end position="121"/>
    </location>
</feature>
<sequence>MATLTPGILLKLLQSMNSTTKVTGDHRSPLLQVIGIMPALSTADSLWPNHGFYVQLSDSLNSTYVSLSDRDTDLILANRLQLGQFVHLDRLLFDSPPVPTPVNLRPVAGRHPFIGTPEPLITRISPSKNGYVIQPVSDSDPSVDPIAAYLSRAGKKENEIKEKFTESSKVNSNRPVIAPKENVNVNVTGNSVSDKTSQRFSSPGALKQRSASTGKKPAAAAERDQSPACKSGKRSSSPVPQKCVVPSLVSAKEENRRTSREPSIIVPSRYRQPSPTGGVRRQASPAVAARRMSLSPGRRLSGGLKVSPALDSSGKKKMAGIVAGISKISEGLAGSGKPSRKSWDDASASSGGSSSEHKEKVGTRNKPDLQAILRTQAAISRRLSDVHENLPNNENFGSPLGEEKVNVAGPVITIHEKRWTDGSVPLDLVSSDLAKLGKDAMQRRRAASVAAAEALEEAIATESIVRNLSMFSELLAMSKPENPLPTIDRFMSIYEDVLKSTAEAESISSLHNSSTTINDNSTSTDQSKSSSSSSSTLWVEAALATNLEVVSLLTNEKFEGSSKVGQQSSKKKLPLSGPVKSNNNTTKGLSVIGTWSKGMGMSETVELGKSLQFEMQMWFLRFVEESLDAGFRVFGNCGNNNTGVSNCGPIAAILSQLKRAEASHECDRIVSKRDNEVLMEKIERLRRKIYGFVIQHVGTTVDNTSPTAST</sequence>
<dbReference type="PhylomeDB" id="A0A022PRL0"/>
<dbReference type="OrthoDB" id="1918502at2759"/>
<dbReference type="eggNOG" id="ENOG502QUXM">
    <property type="taxonomic scope" value="Eukaryota"/>
</dbReference>
<gene>
    <name evidence="4" type="ORF">MIMGU_mgv1a002127mg</name>
</gene>
<feature type="compositionally biased region" description="Basic and acidic residues" evidence="1">
    <location>
        <begin position="251"/>
        <end position="260"/>
    </location>
</feature>
<dbReference type="Proteomes" id="UP000030748">
    <property type="component" value="Unassembled WGS sequence"/>
</dbReference>
<dbReference type="EMBL" id="KI632337">
    <property type="protein sequence ID" value="EYU18159.1"/>
    <property type="molecule type" value="Genomic_DNA"/>
</dbReference>
<feature type="region of interest" description="Disordered" evidence="1">
    <location>
        <begin position="561"/>
        <end position="580"/>
    </location>
</feature>
<organism evidence="4 5">
    <name type="scientific">Erythranthe guttata</name>
    <name type="common">Yellow monkey flower</name>
    <name type="synonym">Mimulus guttatus</name>
    <dbReference type="NCBI Taxonomy" id="4155"/>
    <lineage>
        <taxon>Eukaryota</taxon>
        <taxon>Viridiplantae</taxon>
        <taxon>Streptophyta</taxon>
        <taxon>Embryophyta</taxon>
        <taxon>Tracheophyta</taxon>
        <taxon>Spermatophyta</taxon>
        <taxon>Magnoliopsida</taxon>
        <taxon>eudicotyledons</taxon>
        <taxon>Gunneridae</taxon>
        <taxon>Pentapetalae</taxon>
        <taxon>asterids</taxon>
        <taxon>lamiids</taxon>
        <taxon>Lamiales</taxon>
        <taxon>Phrymaceae</taxon>
        <taxon>Erythranthe</taxon>
    </lineage>
</organism>
<feature type="region of interest" description="Disordered" evidence="1">
    <location>
        <begin position="330"/>
        <end position="369"/>
    </location>
</feature>
<dbReference type="OMA" id="PRVCGIR"/>
<evidence type="ECO:0000259" key="3">
    <source>
        <dbReference type="Pfam" id="PF21647"/>
    </source>
</evidence>
<dbReference type="PANTHER" id="PTHR31928">
    <property type="entry name" value="EXPRESSED PROTEIN"/>
    <property type="match status" value="1"/>
</dbReference>
<dbReference type="InterPro" id="IPR049172">
    <property type="entry name" value="DUF6857_pln"/>
</dbReference>
<dbReference type="InterPro" id="IPR048297">
    <property type="entry name" value="DUF936_dom_pln"/>
</dbReference>
<dbReference type="KEGG" id="egt:105949956"/>
<reference evidence="4 5" key="1">
    <citation type="journal article" date="2013" name="Proc. Natl. Acad. Sci. U.S.A.">
        <title>Fine-scale variation in meiotic recombination in Mimulus inferred from population shotgun sequencing.</title>
        <authorList>
            <person name="Hellsten U."/>
            <person name="Wright K.M."/>
            <person name="Jenkins J."/>
            <person name="Shu S."/>
            <person name="Yuan Y."/>
            <person name="Wessler S.R."/>
            <person name="Schmutz J."/>
            <person name="Willis J.H."/>
            <person name="Rokhsar D.S."/>
        </authorList>
    </citation>
    <scope>NUCLEOTIDE SEQUENCE [LARGE SCALE GENOMIC DNA]</scope>
    <source>
        <strain evidence="5">cv. DUN x IM62</strain>
    </source>
</reference>
<feature type="compositionally biased region" description="Low complexity" evidence="1">
    <location>
        <begin position="182"/>
        <end position="193"/>
    </location>
</feature>
<feature type="compositionally biased region" description="Low complexity" evidence="1">
    <location>
        <begin position="512"/>
        <end position="532"/>
    </location>
</feature>
<dbReference type="InterPro" id="IPR010341">
    <property type="entry name" value="DUF936_pln"/>
</dbReference>